<feature type="domain" description="Vitellogenin" evidence="1">
    <location>
        <begin position="20"/>
        <end position="66"/>
    </location>
</feature>
<evidence type="ECO:0000313" key="2">
    <source>
        <dbReference type="EMBL" id="MPC37190.1"/>
    </source>
</evidence>
<accession>A0A5B7ER10</accession>
<dbReference type="SUPFAM" id="SSF56968">
    <property type="entry name" value="Lipovitellin-phosvitin complex, beta-sheet shell regions"/>
    <property type="match status" value="1"/>
</dbReference>
<evidence type="ECO:0000313" key="3">
    <source>
        <dbReference type="Proteomes" id="UP000324222"/>
    </source>
</evidence>
<proteinExistence type="predicted"/>
<dbReference type="InterPro" id="IPR015819">
    <property type="entry name" value="Lipid_transp_b-sht_shell"/>
</dbReference>
<gene>
    <name evidence="2" type="ORF">E2C01_030664</name>
</gene>
<dbReference type="GO" id="GO:0005319">
    <property type="term" value="F:lipid transporter activity"/>
    <property type="evidence" value="ECO:0007669"/>
    <property type="project" value="InterPro"/>
</dbReference>
<dbReference type="Pfam" id="PF01347">
    <property type="entry name" value="Vitellogenin_N"/>
    <property type="match status" value="1"/>
</dbReference>
<name>A0A5B7ER10_PORTR</name>
<dbReference type="OrthoDB" id="160294at2759"/>
<reference evidence="2 3" key="1">
    <citation type="submission" date="2019-05" db="EMBL/GenBank/DDBJ databases">
        <title>Another draft genome of Portunus trituberculatus and its Hox gene families provides insights of decapod evolution.</title>
        <authorList>
            <person name="Jeong J.-H."/>
            <person name="Song I."/>
            <person name="Kim S."/>
            <person name="Choi T."/>
            <person name="Kim D."/>
            <person name="Ryu S."/>
            <person name="Kim W."/>
        </authorList>
    </citation>
    <scope>NUCLEOTIDE SEQUENCE [LARGE SCALE GENOMIC DNA]</scope>
    <source>
        <tissue evidence="2">Muscle</tissue>
    </source>
</reference>
<evidence type="ECO:0000259" key="1">
    <source>
        <dbReference type="Pfam" id="PF01347"/>
    </source>
</evidence>
<keyword evidence="3" id="KW-1185">Reference proteome</keyword>
<dbReference type="InterPro" id="IPR001747">
    <property type="entry name" value="Vitellogenin_N"/>
</dbReference>
<dbReference type="AlphaFoldDB" id="A0A5B7ER10"/>
<dbReference type="Proteomes" id="UP000324222">
    <property type="component" value="Unassembled WGS sequence"/>
</dbReference>
<protein>
    <recommendedName>
        <fullName evidence="1">Vitellogenin domain-containing protein</fullName>
    </recommendedName>
</protein>
<sequence length="81" mass="8800">MSALTDNQRFISAEESQGVQANLQYQYDYTGAISTQLPNDPKQSSGAALRAVVALQLSASGDILVKKWVLNSFKALKNLPE</sequence>
<dbReference type="EMBL" id="VSRR010003711">
    <property type="protein sequence ID" value="MPC37190.1"/>
    <property type="molecule type" value="Genomic_DNA"/>
</dbReference>
<comment type="caution">
    <text evidence="2">The sequence shown here is derived from an EMBL/GenBank/DDBJ whole genome shotgun (WGS) entry which is preliminary data.</text>
</comment>
<organism evidence="2 3">
    <name type="scientific">Portunus trituberculatus</name>
    <name type="common">Swimming crab</name>
    <name type="synonym">Neptunus trituberculatus</name>
    <dbReference type="NCBI Taxonomy" id="210409"/>
    <lineage>
        <taxon>Eukaryota</taxon>
        <taxon>Metazoa</taxon>
        <taxon>Ecdysozoa</taxon>
        <taxon>Arthropoda</taxon>
        <taxon>Crustacea</taxon>
        <taxon>Multicrustacea</taxon>
        <taxon>Malacostraca</taxon>
        <taxon>Eumalacostraca</taxon>
        <taxon>Eucarida</taxon>
        <taxon>Decapoda</taxon>
        <taxon>Pleocyemata</taxon>
        <taxon>Brachyura</taxon>
        <taxon>Eubrachyura</taxon>
        <taxon>Portunoidea</taxon>
        <taxon>Portunidae</taxon>
        <taxon>Portuninae</taxon>
        <taxon>Portunus</taxon>
    </lineage>
</organism>